<dbReference type="Proteomes" id="UP000319040">
    <property type="component" value="Unassembled WGS sequence"/>
</dbReference>
<organism evidence="1 2">
    <name type="scientific">Saccharicrinis carchari</name>
    <dbReference type="NCBI Taxonomy" id="1168039"/>
    <lineage>
        <taxon>Bacteria</taxon>
        <taxon>Pseudomonadati</taxon>
        <taxon>Bacteroidota</taxon>
        <taxon>Bacteroidia</taxon>
        <taxon>Marinilabiliales</taxon>
        <taxon>Marinilabiliaceae</taxon>
        <taxon>Saccharicrinis</taxon>
    </lineage>
</organism>
<sequence>MDISEKRPESKDGSCMVPRPVEGKKGLVEVDTTWDKILRLTYYSKMSFVSLNKLNN</sequence>
<reference evidence="1 2" key="1">
    <citation type="submission" date="2017-05" db="EMBL/GenBank/DDBJ databases">
        <authorList>
            <person name="Varghese N."/>
            <person name="Submissions S."/>
        </authorList>
    </citation>
    <scope>NUCLEOTIDE SEQUENCE [LARGE SCALE GENOMIC DNA]</scope>
    <source>
        <strain evidence="1 2">DSM 27040</strain>
    </source>
</reference>
<proteinExistence type="predicted"/>
<evidence type="ECO:0000313" key="1">
    <source>
        <dbReference type="EMBL" id="SMO36670.1"/>
    </source>
</evidence>
<dbReference type="AlphaFoldDB" id="A0A521APV3"/>
<dbReference type="EMBL" id="FXTB01000001">
    <property type="protein sequence ID" value="SMO36670.1"/>
    <property type="molecule type" value="Genomic_DNA"/>
</dbReference>
<accession>A0A521APV3</accession>
<gene>
    <name evidence="1" type="ORF">SAMN06265379_101301</name>
</gene>
<evidence type="ECO:0000313" key="2">
    <source>
        <dbReference type="Proteomes" id="UP000319040"/>
    </source>
</evidence>
<dbReference type="RefSeq" id="WP_185957395.1">
    <property type="nucleotide sequence ID" value="NZ_FXTB01000001.1"/>
</dbReference>
<name>A0A521APV3_SACCC</name>
<keyword evidence="2" id="KW-1185">Reference proteome</keyword>
<protein>
    <submittedName>
        <fullName evidence="1">Uncharacterized protein</fullName>
    </submittedName>
</protein>